<sequence length="47" mass="5068">MQEAPAALPTEPGPSPVPAFLGKLWALVGDPGTDHLIRWSPTVFGRW</sequence>
<name>A0A2J8Q4W3_PANTR</name>
<dbReference type="EMBL" id="NBAG03000083">
    <property type="protein sequence ID" value="PNI91314.1"/>
    <property type="molecule type" value="Genomic_DNA"/>
</dbReference>
<evidence type="ECO:0000313" key="2">
    <source>
        <dbReference type="Proteomes" id="UP000236370"/>
    </source>
</evidence>
<gene>
    <name evidence="1" type="ORF">CK820_G0044708</name>
</gene>
<dbReference type="AlphaFoldDB" id="A0A2J8Q4W3"/>
<comment type="caution">
    <text evidence="1">The sequence shown here is derived from an EMBL/GenBank/DDBJ whole genome shotgun (WGS) entry which is preliminary data.</text>
</comment>
<dbReference type="InterPro" id="IPR036390">
    <property type="entry name" value="WH_DNA-bd_sf"/>
</dbReference>
<accession>A0A2J8Q4W3</accession>
<organism evidence="1 2">
    <name type="scientific">Pan troglodytes</name>
    <name type="common">Chimpanzee</name>
    <dbReference type="NCBI Taxonomy" id="9598"/>
    <lineage>
        <taxon>Eukaryota</taxon>
        <taxon>Metazoa</taxon>
        <taxon>Chordata</taxon>
        <taxon>Craniata</taxon>
        <taxon>Vertebrata</taxon>
        <taxon>Euteleostomi</taxon>
        <taxon>Mammalia</taxon>
        <taxon>Eutheria</taxon>
        <taxon>Euarchontoglires</taxon>
        <taxon>Primates</taxon>
        <taxon>Haplorrhini</taxon>
        <taxon>Catarrhini</taxon>
        <taxon>Hominidae</taxon>
        <taxon>Pan</taxon>
    </lineage>
</organism>
<reference evidence="1 2" key="1">
    <citation type="submission" date="2017-12" db="EMBL/GenBank/DDBJ databases">
        <title>High-resolution comparative analysis of great ape genomes.</title>
        <authorList>
            <person name="Pollen A."/>
            <person name="Hastie A."/>
            <person name="Hormozdiari F."/>
            <person name="Dougherty M."/>
            <person name="Liu R."/>
            <person name="Chaisson M."/>
            <person name="Hoppe E."/>
            <person name="Hill C."/>
            <person name="Pang A."/>
            <person name="Hillier L."/>
            <person name="Baker C."/>
            <person name="Armstrong J."/>
            <person name="Shendure J."/>
            <person name="Paten B."/>
            <person name="Wilson R."/>
            <person name="Chao H."/>
            <person name="Schneider V."/>
            <person name="Ventura M."/>
            <person name="Kronenberg Z."/>
            <person name="Murali S."/>
            <person name="Gordon D."/>
            <person name="Cantsilieris S."/>
            <person name="Munson K."/>
            <person name="Nelson B."/>
            <person name="Raja A."/>
            <person name="Underwood J."/>
            <person name="Diekhans M."/>
            <person name="Fiddes I."/>
            <person name="Haussler D."/>
            <person name="Eichler E."/>
        </authorList>
    </citation>
    <scope>NUCLEOTIDE SEQUENCE [LARGE SCALE GENOMIC DNA]</scope>
    <source>
        <strain evidence="1">Yerkes chimp pedigree #C0471</strain>
    </source>
</reference>
<proteinExistence type="predicted"/>
<dbReference type="SMR" id="A0A2J8Q4W3"/>
<dbReference type="Proteomes" id="UP000236370">
    <property type="component" value="Unassembled WGS sequence"/>
</dbReference>
<dbReference type="SUPFAM" id="SSF46785">
    <property type="entry name" value="Winged helix' DNA-binding domain"/>
    <property type="match status" value="1"/>
</dbReference>
<protein>
    <submittedName>
        <fullName evidence="1">HSF4 isoform 7</fullName>
    </submittedName>
</protein>
<evidence type="ECO:0000313" key="1">
    <source>
        <dbReference type="EMBL" id="PNI91314.1"/>
    </source>
</evidence>